<name>A0A9Q1JGS9_9CARY</name>
<sequence length="324" mass="36090">MKCEVEGLGRVTLVDTFKWRGEHKSVVRRLVEMDGDGVAVGGSGGGREVVVYVLLGTNGGAGKVTYVGRWTKYMVLKEGMRLEEVRRKVREITGNPRADFDANIEGDIVEVEDFLDGSYVPVAIHRCPQFTHTFALCSYWIVSCEHTPSPVCVSITKYSFGCSLLSGNLKCLPERRLMFTVVNHGLQPVNPWVTVTLQSYHFDILIILDSQLSPHPHPCLACNVQVHWSMYVGGWVLSSTLPYLPNIRPMFTVLNWLLSCEHTPTPVCVQMIKYVFTLLGAVRYSAMFTQDEAYVHRGKPYCAPHSIPLDALVNAAVHIGYAVG</sequence>
<gene>
    <name evidence="1" type="ORF">Cgig2_020535</name>
</gene>
<dbReference type="EMBL" id="JAKOGI010002533">
    <property type="protein sequence ID" value="KAJ8421789.1"/>
    <property type="molecule type" value="Genomic_DNA"/>
</dbReference>
<evidence type="ECO:0000313" key="1">
    <source>
        <dbReference type="EMBL" id="KAJ8421789.1"/>
    </source>
</evidence>
<dbReference type="AlphaFoldDB" id="A0A9Q1JGS9"/>
<accession>A0A9Q1JGS9</accession>
<dbReference type="Proteomes" id="UP001153076">
    <property type="component" value="Unassembled WGS sequence"/>
</dbReference>
<keyword evidence="2" id="KW-1185">Reference proteome</keyword>
<organism evidence="1 2">
    <name type="scientific">Carnegiea gigantea</name>
    <dbReference type="NCBI Taxonomy" id="171969"/>
    <lineage>
        <taxon>Eukaryota</taxon>
        <taxon>Viridiplantae</taxon>
        <taxon>Streptophyta</taxon>
        <taxon>Embryophyta</taxon>
        <taxon>Tracheophyta</taxon>
        <taxon>Spermatophyta</taxon>
        <taxon>Magnoliopsida</taxon>
        <taxon>eudicotyledons</taxon>
        <taxon>Gunneridae</taxon>
        <taxon>Pentapetalae</taxon>
        <taxon>Caryophyllales</taxon>
        <taxon>Cactineae</taxon>
        <taxon>Cactaceae</taxon>
        <taxon>Cactoideae</taxon>
        <taxon>Echinocereeae</taxon>
        <taxon>Carnegiea</taxon>
    </lineage>
</organism>
<evidence type="ECO:0000313" key="2">
    <source>
        <dbReference type="Proteomes" id="UP001153076"/>
    </source>
</evidence>
<comment type="caution">
    <text evidence="1">The sequence shown here is derived from an EMBL/GenBank/DDBJ whole genome shotgun (WGS) entry which is preliminary data.</text>
</comment>
<reference evidence="1" key="1">
    <citation type="submission" date="2022-04" db="EMBL/GenBank/DDBJ databases">
        <title>Carnegiea gigantea Genome sequencing and assembly v2.</title>
        <authorList>
            <person name="Copetti D."/>
            <person name="Sanderson M.J."/>
            <person name="Burquez A."/>
            <person name="Wojciechowski M.F."/>
        </authorList>
    </citation>
    <scope>NUCLEOTIDE SEQUENCE</scope>
    <source>
        <strain evidence="1">SGP5-SGP5p</strain>
        <tissue evidence="1">Aerial part</tissue>
    </source>
</reference>
<protein>
    <submittedName>
        <fullName evidence="1">Uncharacterized protein</fullName>
    </submittedName>
</protein>
<proteinExistence type="predicted"/>